<evidence type="ECO:0000259" key="1">
    <source>
        <dbReference type="SMART" id="SM00421"/>
    </source>
</evidence>
<feature type="domain" description="HTH luxR-type" evidence="1">
    <location>
        <begin position="299"/>
        <end position="356"/>
    </location>
</feature>
<organism evidence="2 3">
    <name type="scientific">Allosphingosinicella humi</name>
    <dbReference type="NCBI Taxonomy" id="2068657"/>
    <lineage>
        <taxon>Bacteria</taxon>
        <taxon>Pseudomonadati</taxon>
        <taxon>Pseudomonadota</taxon>
        <taxon>Alphaproteobacteria</taxon>
        <taxon>Sphingomonadales</taxon>
        <taxon>Sphingomonadaceae</taxon>
        <taxon>Allosphingosinicella</taxon>
    </lineage>
</organism>
<accession>A0A2U2J0Q6</accession>
<gene>
    <name evidence="2" type="ORF">DF286_02795</name>
</gene>
<dbReference type="OrthoDB" id="5497412at2"/>
<dbReference type="InterPro" id="IPR016032">
    <property type="entry name" value="Sig_transdc_resp-reg_C-effctor"/>
</dbReference>
<sequence>MLGPIRPEAIYDATVGDEAFGRLASHVAETIGARSGVIHWRDPQSETVEISYSGYFAEEHMAVYEREFADCDVWAAATAKLDCANRVWNCDELVSPESYESSRIYNEWIRPMGDDTFRCVGAVLRFEGGIGEMGFHRGKGQPAFDDETIRALEASLDHLRRMIVMRSRLAAAERLRASAAATLNAIGHAVFTLHPKGHLLHCNEAGETLLQRGDGLTLRDRRLVARLPADQASLQAAIDRALSPSAAQAGGLFINRVEGRPYELTLASVGVGPAGRQVVIIATDPEARDGTLPGRLAALYGLTAAEAEVAVRLSQGASLDRLAEERRVAISTVRSQLKSIAAKLGCGRQSEMVALINNLPRLHNLG</sequence>
<protein>
    <submittedName>
        <fullName evidence="2">LuxR family transcriptional regulator</fullName>
    </submittedName>
</protein>
<dbReference type="AlphaFoldDB" id="A0A2U2J0Q6"/>
<name>A0A2U2J0Q6_9SPHN</name>
<comment type="caution">
    <text evidence="2">The sequence shown here is derived from an EMBL/GenBank/DDBJ whole genome shotgun (WGS) entry which is preliminary data.</text>
</comment>
<reference evidence="2 3" key="1">
    <citation type="submission" date="2018-05" db="EMBL/GenBank/DDBJ databases">
        <title>Genome of Sphingosinicella humi QZX222.</title>
        <authorList>
            <person name="Qiao Z."/>
            <person name="Wang G."/>
        </authorList>
    </citation>
    <scope>NUCLEOTIDE SEQUENCE [LARGE SCALE GENOMIC DNA]</scope>
    <source>
        <strain evidence="2 3">QZX222</strain>
    </source>
</reference>
<evidence type="ECO:0000313" key="2">
    <source>
        <dbReference type="EMBL" id="PWG01919.1"/>
    </source>
</evidence>
<dbReference type="Gene3D" id="1.10.10.10">
    <property type="entry name" value="Winged helix-like DNA-binding domain superfamily/Winged helix DNA-binding domain"/>
    <property type="match status" value="1"/>
</dbReference>
<evidence type="ECO:0000313" key="3">
    <source>
        <dbReference type="Proteomes" id="UP000245916"/>
    </source>
</evidence>
<dbReference type="GO" id="GO:0003677">
    <property type="term" value="F:DNA binding"/>
    <property type="evidence" value="ECO:0007669"/>
    <property type="project" value="InterPro"/>
</dbReference>
<dbReference type="GO" id="GO:0006355">
    <property type="term" value="P:regulation of DNA-templated transcription"/>
    <property type="evidence" value="ECO:0007669"/>
    <property type="project" value="InterPro"/>
</dbReference>
<dbReference type="SMART" id="SM00421">
    <property type="entry name" value="HTH_LUXR"/>
    <property type="match status" value="1"/>
</dbReference>
<dbReference type="InterPro" id="IPR000792">
    <property type="entry name" value="Tscrpt_reg_LuxR_C"/>
</dbReference>
<proteinExistence type="predicted"/>
<dbReference type="EMBL" id="QFFF01000001">
    <property type="protein sequence ID" value="PWG01919.1"/>
    <property type="molecule type" value="Genomic_DNA"/>
</dbReference>
<dbReference type="SUPFAM" id="SSF46894">
    <property type="entry name" value="C-terminal effector domain of the bipartite response regulators"/>
    <property type="match status" value="1"/>
</dbReference>
<dbReference type="InterPro" id="IPR036388">
    <property type="entry name" value="WH-like_DNA-bd_sf"/>
</dbReference>
<dbReference type="RefSeq" id="WP_109270059.1">
    <property type="nucleotide sequence ID" value="NZ_QFFF01000001.1"/>
</dbReference>
<dbReference type="Proteomes" id="UP000245916">
    <property type="component" value="Unassembled WGS sequence"/>
</dbReference>
<keyword evidence="3" id="KW-1185">Reference proteome</keyword>